<accession>A0A183NTV2</accession>
<dbReference type="PANTHER" id="PTHR48421">
    <property type="entry name" value="MYCBP-ASSOCIATED PROTEIN"/>
    <property type="match status" value="1"/>
</dbReference>
<dbReference type="InterPro" id="IPR032707">
    <property type="entry name" value="MYCBPAP"/>
</dbReference>
<organism evidence="1 2">
    <name type="scientific">Schistosoma mattheei</name>
    <dbReference type="NCBI Taxonomy" id="31246"/>
    <lineage>
        <taxon>Eukaryota</taxon>
        <taxon>Metazoa</taxon>
        <taxon>Spiralia</taxon>
        <taxon>Lophotrochozoa</taxon>
        <taxon>Platyhelminthes</taxon>
        <taxon>Trematoda</taxon>
        <taxon>Digenea</taxon>
        <taxon>Strigeidida</taxon>
        <taxon>Schistosomatoidea</taxon>
        <taxon>Schistosomatidae</taxon>
        <taxon>Schistosoma</taxon>
    </lineage>
</organism>
<evidence type="ECO:0000313" key="2">
    <source>
        <dbReference type="Proteomes" id="UP000269396"/>
    </source>
</evidence>
<protein>
    <submittedName>
        <fullName evidence="1">Uncharacterized protein</fullName>
    </submittedName>
</protein>
<dbReference type="EMBL" id="UZAL01027089">
    <property type="protein sequence ID" value="VDP29116.1"/>
    <property type="molecule type" value="Genomic_DNA"/>
</dbReference>
<dbReference type="Gene3D" id="2.60.40.10">
    <property type="entry name" value="Immunoglobulins"/>
    <property type="match status" value="1"/>
</dbReference>
<gene>
    <name evidence="1" type="ORF">SMTD_LOCUS5538</name>
</gene>
<dbReference type="InterPro" id="IPR013783">
    <property type="entry name" value="Ig-like_fold"/>
</dbReference>
<name>A0A183NTV2_9TREM</name>
<dbReference type="Proteomes" id="UP000269396">
    <property type="component" value="Unassembled WGS sequence"/>
</dbReference>
<dbReference type="PANTHER" id="PTHR48421:SF1">
    <property type="entry name" value="MYCBP-ASSOCIATED PROTEIN"/>
    <property type="match status" value="1"/>
</dbReference>
<proteinExistence type="predicted"/>
<dbReference type="STRING" id="31246.A0A183NTV2"/>
<evidence type="ECO:0000313" key="1">
    <source>
        <dbReference type="EMBL" id="VDP29116.1"/>
    </source>
</evidence>
<dbReference type="Pfam" id="PF14646">
    <property type="entry name" value="MYCBPAP"/>
    <property type="match status" value="1"/>
</dbReference>
<dbReference type="AlphaFoldDB" id="A0A183NTV2"/>
<reference evidence="1 2" key="1">
    <citation type="submission" date="2018-11" db="EMBL/GenBank/DDBJ databases">
        <authorList>
            <consortium name="Pathogen Informatics"/>
        </authorList>
    </citation>
    <scope>NUCLEOTIDE SEQUENCE [LARGE SCALE GENOMIC DNA]</scope>
    <source>
        <strain>Denwood</strain>
        <strain evidence="2">Zambia</strain>
    </source>
</reference>
<sequence length="512" mass="59042">MKEKGIISPECNNNDASKECITEIKYQNTYLMDRTQELSDLLNQMVPHEPIMDELAITGQKVLKNQAESELIIHFFLKNNFNSNKKSESPDVQNASKKPNENIIPEVSQILAAEKSINPQLNSKINESYVNEPSLYLNGYHLNWHSISSSQSPRLGIDIHLNFENESPILQTDYIELFNNGNVLISYEWARIPRKNHFELDTKNNNVFYFDSKPGIIQPGDIVHLPITIKAHHEGIYKEVWRFDTTPVFQGMLPICVHFHAICVWPEYHQFCSFLAKDIFIQLEQEANYRMAYRMLQNLIMNIQPEERPPSPIPEPNTEEAIFTLTNPTMIYKYSPDMTKANAAAKREEEFNNFFQSVDQLVFPSKISFTNTSVERYRIGYILLSQTVENLFDLCSNLRCLHGLPELTSCPIKPQRVGKIVNQTNDRTPASAVTRNLTQTKPLDEVLIESDDKFPLTDQQILPEDIQESNELIEFIKTISPNSRLWKNKACSIVHATLSQLLDDLFICWNEI</sequence>
<keyword evidence="2" id="KW-1185">Reference proteome</keyword>